<evidence type="ECO:0000313" key="3">
    <source>
        <dbReference type="Proteomes" id="UP001597260"/>
    </source>
</evidence>
<dbReference type="RefSeq" id="WP_377568603.1">
    <property type="nucleotide sequence ID" value="NZ_JBHTMP010000008.1"/>
</dbReference>
<feature type="transmembrane region" description="Helical" evidence="1">
    <location>
        <begin position="54"/>
        <end position="73"/>
    </location>
</feature>
<reference evidence="3" key="1">
    <citation type="journal article" date="2019" name="Int. J. Syst. Evol. Microbiol.">
        <title>The Global Catalogue of Microorganisms (GCM) 10K type strain sequencing project: providing services to taxonomists for standard genome sequencing and annotation.</title>
        <authorList>
            <consortium name="The Broad Institute Genomics Platform"/>
            <consortium name="The Broad Institute Genome Sequencing Center for Infectious Disease"/>
            <person name="Wu L."/>
            <person name="Ma J."/>
        </authorList>
    </citation>
    <scope>NUCLEOTIDE SEQUENCE [LARGE SCALE GENOMIC DNA]</scope>
    <source>
        <strain evidence="3">JCM 31037</strain>
    </source>
</reference>
<evidence type="ECO:0008006" key="4">
    <source>
        <dbReference type="Google" id="ProtNLM"/>
    </source>
</evidence>
<keyword evidence="1" id="KW-1133">Transmembrane helix</keyword>
<keyword evidence="1" id="KW-0812">Transmembrane</keyword>
<accession>A0ABW3YD41</accession>
<keyword evidence="3" id="KW-1185">Reference proteome</keyword>
<dbReference type="Gene3D" id="1.25.40.10">
    <property type="entry name" value="Tetratricopeptide repeat domain"/>
    <property type="match status" value="1"/>
</dbReference>
<keyword evidence="1" id="KW-0472">Membrane</keyword>
<evidence type="ECO:0000256" key="1">
    <source>
        <dbReference type="SAM" id="Phobius"/>
    </source>
</evidence>
<dbReference type="EMBL" id="JBHTMP010000008">
    <property type="protein sequence ID" value="MFD1320993.1"/>
    <property type="molecule type" value="Genomic_DNA"/>
</dbReference>
<sequence>MPRVWFWRLLALATTAIVLVALYREGSATGEWWRGSPAVAILDGLDALLVRNGLAPWKRFGFLLLGIVCFLCWRHWQMARLAYLPGPVDVHQFTNATPDEKAPVDDVKSRLCRHLSETHIYPPYAGPADPPPKGFLDVAEKMDTRTTNPVLLALQALPRLWPRTGYLVTGSLQIRQQEPRYGISATVTSFLGGGRSAMTTQWGRSWDEATCKTAYWILATVLPVTRLAKIAPWRKWLGRELPADLFEAYNEGKKAQDNRQLDAALWSYARALRSDPFNADLRLMVASVQEDLGLFLDALDTYQGALAIGELTGRYSDHLWSTRRRRLTHPWRYLLGILGYVVRRRESIKLRYQYACTLAYSERTVEHWFEEDAVGEREKVHRQMRERLREAFVDRYWPAALAFAEQADEQSAKDWFRRILQESPAATRVVLQIAAAQEIYRLREDIVLARLVPGTQSAATRTVLRVARDVWTPLRLSKALHEWREQGWQPARLDGAGVPTPVFDRSGSLRHWWGRTARRRAQAITVSWPPSVELLDRAISRAQRRWLRWPHLSSYDYYTAACTYGFALYGYPPDSPGVEQLACKAVAQLRASLACTESGVAARLRAWIVSSDPDLAPLRHQPEFWHFERDEYPSLKLFFPRPDKVINLRMSAYVKELICEGASLLEQTWHHRGLQSGEVDIHRFLDWLSLDLQTWETLERIARDRARYWRDRADFIHLVRDAVDPARVAAAGFPPAVPGFDDVVMAGSEDFDWADLRSPDLIEELVQQRIDRVDRTISAMETTFARRGCDASLRDSNRLCGREMRDGRLREGLSREICNGHSARWRGVMEHMAKSGLSVTANEPADIQQRP</sequence>
<name>A0ABW3YD41_9ACTN</name>
<evidence type="ECO:0000313" key="2">
    <source>
        <dbReference type="EMBL" id="MFD1320993.1"/>
    </source>
</evidence>
<organism evidence="2 3">
    <name type="scientific">Micromonospora sonneratiae</name>
    <dbReference type="NCBI Taxonomy" id="1184706"/>
    <lineage>
        <taxon>Bacteria</taxon>
        <taxon>Bacillati</taxon>
        <taxon>Actinomycetota</taxon>
        <taxon>Actinomycetes</taxon>
        <taxon>Micromonosporales</taxon>
        <taxon>Micromonosporaceae</taxon>
        <taxon>Micromonospora</taxon>
    </lineage>
</organism>
<proteinExistence type="predicted"/>
<protein>
    <recommendedName>
        <fullName evidence="4">Tetratricopeptide repeat-containing protein</fullName>
    </recommendedName>
</protein>
<comment type="caution">
    <text evidence="2">The sequence shown here is derived from an EMBL/GenBank/DDBJ whole genome shotgun (WGS) entry which is preliminary data.</text>
</comment>
<dbReference type="Proteomes" id="UP001597260">
    <property type="component" value="Unassembled WGS sequence"/>
</dbReference>
<dbReference type="SUPFAM" id="SSF48452">
    <property type="entry name" value="TPR-like"/>
    <property type="match status" value="1"/>
</dbReference>
<gene>
    <name evidence="2" type="ORF">ACFQ4H_07825</name>
</gene>
<dbReference type="InterPro" id="IPR011990">
    <property type="entry name" value="TPR-like_helical_dom_sf"/>
</dbReference>